<accession>A0A918F625</accession>
<reference evidence="2" key="2">
    <citation type="submission" date="2020-09" db="EMBL/GenBank/DDBJ databases">
        <authorList>
            <person name="Sun Q."/>
            <person name="Ohkuma M."/>
        </authorList>
    </citation>
    <scope>NUCLEOTIDE SEQUENCE</scope>
    <source>
        <strain evidence="2">JCM 31311</strain>
    </source>
</reference>
<keyword evidence="1" id="KW-1133">Transmembrane helix</keyword>
<keyword evidence="3" id="KW-1185">Reference proteome</keyword>
<dbReference type="RefSeq" id="WP_189090158.1">
    <property type="nucleotide sequence ID" value="NZ_BMQL01000010.1"/>
</dbReference>
<feature type="transmembrane region" description="Helical" evidence="1">
    <location>
        <begin position="36"/>
        <end position="54"/>
    </location>
</feature>
<evidence type="ECO:0000313" key="2">
    <source>
        <dbReference type="EMBL" id="GGR08289.1"/>
    </source>
</evidence>
<dbReference type="EMBL" id="BMQL01000010">
    <property type="protein sequence ID" value="GGR08289.1"/>
    <property type="molecule type" value="Genomic_DNA"/>
</dbReference>
<protein>
    <submittedName>
        <fullName evidence="2">Uncharacterized protein</fullName>
    </submittedName>
</protein>
<feature type="transmembrane region" description="Helical" evidence="1">
    <location>
        <begin position="12"/>
        <end position="30"/>
    </location>
</feature>
<dbReference type="AlphaFoldDB" id="A0A918F625"/>
<evidence type="ECO:0000313" key="3">
    <source>
        <dbReference type="Proteomes" id="UP000603865"/>
    </source>
</evidence>
<sequence>MTPRLRRYLSRSLLVLALVLAFNLLLTLIFRGSSFGWSGVCMTFGIIVYMRWMFRANPERTT</sequence>
<dbReference type="Proteomes" id="UP000603865">
    <property type="component" value="Unassembled WGS sequence"/>
</dbReference>
<keyword evidence="1" id="KW-0812">Transmembrane</keyword>
<comment type="caution">
    <text evidence="2">The sequence shown here is derived from an EMBL/GenBank/DDBJ whole genome shotgun (WGS) entry which is preliminary data.</text>
</comment>
<gene>
    <name evidence="2" type="ORF">GCM10008957_21260</name>
</gene>
<evidence type="ECO:0000256" key="1">
    <source>
        <dbReference type="SAM" id="Phobius"/>
    </source>
</evidence>
<keyword evidence="1" id="KW-0472">Membrane</keyword>
<reference evidence="2" key="1">
    <citation type="journal article" date="2014" name="Int. J. Syst. Evol. Microbiol.">
        <title>Complete genome sequence of Corynebacterium casei LMG S-19264T (=DSM 44701T), isolated from a smear-ripened cheese.</title>
        <authorList>
            <consortium name="US DOE Joint Genome Institute (JGI-PGF)"/>
            <person name="Walter F."/>
            <person name="Albersmeier A."/>
            <person name="Kalinowski J."/>
            <person name="Ruckert C."/>
        </authorList>
    </citation>
    <scope>NUCLEOTIDE SEQUENCE</scope>
    <source>
        <strain evidence="2">JCM 31311</strain>
    </source>
</reference>
<organism evidence="2 3">
    <name type="scientific">Deinococcus ruber</name>
    <dbReference type="NCBI Taxonomy" id="1848197"/>
    <lineage>
        <taxon>Bacteria</taxon>
        <taxon>Thermotogati</taxon>
        <taxon>Deinococcota</taxon>
        <taxon>Deinococci</taxon>
        <taxon>Deinococcales</taxon>
        <taxon>Deinococcaceae</taxon>
        <taxon>Deinococcus</taxon>
    </lineage>
</organism>
<name>A0A918F625_9DEIO</name>
<proteinExistence type="predicted"/>